<name>A0A937F5K2_9BACT</name>
<evidence type="ECO:0000256" key="4">
    <source>
        <dbReference type="ARBA" id="ARBA00022989"/>
    </source>
</evidence>
<dbReference type="EMBL" id="JAESIY010000006">
    <property type="protein sequence ID" value="MBL3656781.1"/>
    <property type="molecule type" value="Genomic_DNA"/>
</dbReference>
<feature type="transmembrane region" description="Helical" evidence="6">
    <location>
        <begin position="327"/>
        <end position="348"/>
    </location>
</feature>
<feature type="transmembrane region" description="Helical" evidence="6">
    <location>
        <begin position="50"/>
        <end position="68"/>
    </location>
</feature>
<dbReference type="GO" id="GO:0005886">
    <property type="term" value="C:plasma membrane"/>
    <property type="evidence" value="ECO:0007669"/>
    <property type="project" value="UniProtKB-SubCell"/>
</dbReference>
<keyword evidence="4 6" id="KW-1133">Transmembrane helix</keyword>
<evidence type="ECO:0000256" key="2">
    <source>
        <dbReference type="ARBA" id="ARBA00022475"/>
    </source>
</evidence>
<keyword evidence="5 6" id="KW-0472">Membrane</keyword>
<keyword evidence="8" id="KW-1185">Reference proteome</keyword>
<dbReference type="InterPro" id="IPR050833">
    <property type="entry name" value="Poly_Biosynth_Transport"/>
</dbReference>
<dbReference type="Proteomes" id="UP000659388">
    <property type="component" value="Unassembled WGS sequence"/>
</dbReference>
<dbReference type="AlphaFoldDB" id="A0A937F5K2"/>
<feature type="transmembrane region" description="Helical" evidence="6">
    <location>
        <begin position="357"/>
        <end position="376"/>
    </location>
</feature>
<feature type="transmembrane region" description="Helical" evidence="6">
    <location>
        <begin position="88"/>
        <end position="107"/>
    </location>
</feature>
<dbReference type="PANTHER" id="PTHR30250">
    <property type="entry name" value="PST FAMILY PREDICTED COLANIC ACID TRANSPORTER"/>
    <property type="match status" value="1"/>
</dbReference>
<dbReference type="RefSeq" id="WP_202244579.1">
    <property type="nucleotide sequence ID" value="NZ_JAESIY010000006.1"/>
</dbReference>
<evidence type="ECO:0000256" key="5">
    <source>
        <dbReference type="ARBA" id="ARBA00023136"/>
    </source>
</evidence>
<comment type="caution">
    <text evidence="7">The sequence shown here is derived from an EMBL/GenBank/DDBJ whole genome shotgun (WGS) entry which is preliminary data.</text>
</comment>
<evidence type="ECO:0000256" key="3">
    <source>
        <dbReference type="ARBA" id="ARBA00022692"/>
    </source>
</evidence>
<keyword evidence="3 6" id="KW-0812">Transmembrane</keyword>
<feature type="transmembrane region" description="Helical" evidence="6">
    <location>
        <begin position="295"/>
        <end position="315"/>
    </location>
</feature>
<gene>
    <name evidence="7" type="ORF">JL102_11610</name>
</gene>
<feature type="transmembrane region" description="Helical" evidence="6">
    <location>
        <begin position="142"/>
        <end position="165"/>
    </location>
</feature>
<dbReference type="PANTHER" id="PTHR30250:SF11">
    <property type="entry name" value="O-ANTIGEN TRANSPORTER-RELATED"/>
    <property type="match status" value="1"/>
</dbReference>
<keyword evidence="2" id="KW-1003">Cell membrane</keyword>
<evidence type="ECO:0000313" key="7">
    <source>
        <dbReference type="EMBL" id="MBL3656781.1"/>
    </source>
</evidence>
<feature type="transmembrane region" description="Helical" evidence="6">
    <location>
        <begin position="171"/>
        <end position="192"/>
    </location>
</feature>
<organism evidence="7 8">
    <name type="scientific">Fulvivirga sediminis</name>
    <dbReference type="NCBI Taxonomy" id="2803949"/>
    <lineage>
        <taxon>Bacteria</taxon>
        <taxon>Pseudomonadati</taxon>
        <taxon>Bacteroidota</taxon>
        <taxon>Cytophagia</taxon>
        <taxon>Cytophagales</taxon>
        <taxon>Fulvivirgaceae</taxon>
        <taxon>Fulvivirga</taxon>
    </lineage>
</organism>
<protein>
    <submittedName>
        <fullName evidence="7">Uncharacterized protein</fullName>
    </submittedName>
</protein>
<evidence type="ECO:0000256" key="6">
    <source>
        <dbReference type="SAM" id="Phobius"/>
    </source>
</evidence>
<sequence length="414" mass="46628">MSLINKILNNDKLIVVTNQVAVSGTTFLTNIIMVALCGVSVFGEFSAWQIALLLILAFQIATLSQPMQVFLGKKEGEEVNHYSASVQYLQLIFIVLLAIGFVAFNTLTGMFEREVSYAFTFFASMQLSQEHLRRYLIAKGKLRTALVSDLISSLGQLLLLSLFWIKNISPSLIELFLTIGGTTLPALIFSLLSERKVFLYRPELIKYVKEHWISARWLVPTALIQWGASNYLLAASAVIAGNAVLGVLRLAQTTMGVFNVAIQGLENYFLPYLSRLISKNIDDALQFTFRMIRKIGLLTAPILILAAIFSSQILSFINHDYVAYSSLLRWCCLLYIIILSSFPVKLFIRVLGDSRHYFIGYAISMTASVICAQWFIEQWNAVGVVMGWLLSQILINLYWTIIITKTKQLSWTLK</sequence>
<reference evidence="7" key="1">
    <citation type="submission" date="2021-01" db="EMBL/GenBank/DDBJ databases">
        <title>Fulvivirga kasyanovii gen. nov., sp nov., a novel member of the phylum Bacteroidetes isolated from seawater in a mussel farm.</title>
        <authorList>
            <person name="Zhao L.-H."/>
            <person name="Wang Z.-J."/>
        </authorList>
    </citation>
    <scope>NUCLEOTIDE SEQUENCE</scope>
    <source>
        <strain evidence="7">2943</strain>
    </source>
</reference>
<accession>A0A937F5K2</accession>
<evidence type="ECO:0000256" key="1">
    <source>
        <dbReference type="ARBA" id="ARBA00004651"/>
    </source>
</evidence>
<feature type="transmembrane region" description="Helical" evidence="6">
    <location>
        <begin position="20"/>
        <end position="43"/>
    </location>
</feature>
<evidence type="ECO:0000313" key="8">
    <source>
        <dbReference type="Proteomes" id="UP000659388"/>
    </source>
</evidence>
<comment type="subcellular location">
    <subcellularLocation>
        <location evidence="1">Cell membrane</location>
        <topology evidence="1">Multi-pass membrane protein</topology>
    </subcellularLocation>
</comment>
<feature type="transmembrane region" description="Helical" evidence="6">
    <location>
        <begin position="382"/>
        <end position="404"/>
    </location>
</feature>
<proteinExistence type="predicted"/>